<feature type="region of interest" description="Disordered" evidence="4">
    <location>
        <begin position="1"/>
        <end position="48"/>
    </location>
</feature>
<keyword evidence="8" id="KW-1185">Reference proteome</keyword>
<dbReference type="Pfam" id="PF14772">
    <property type="entry name" value="NYD-SP28"/>
    <property type="match status" value="1"/>
</dbReference>
<keyword evidence="2 3" id="KW-0175">Coiled coil</keyword>
<evidence type="ECO:0000256" key="2">
    <source>
        <dbReference type="ARBA" id="ARBA00023054"/>
    </source>
</evidence>
<feature type="domain" description="Dynein regulatory complex protein 1/2 N-terminal" evidence="5">
    <location>
        <begin position="73"/>
        <end position="172"/>
    </location>
</feature>
<dbReference type="EMBL" id="JAFJZO010000036">
    <property type="protein sequence ID" value="KAG5490830.1"/>
    <property type="molecule type" value="Genomic_DNA"/>
</dbReference>
<dbReference type="GO" id="GO:0070286">
    <property type="term" value="P:axonemal dynein complex assembly"/>
    <property type="evidence" value="ECO:0007669"/>
    <property type="project" value="InterPro"/>
</dbReference>
<feature type="coiled-coil region" evidence="3">
    <location>
        <begin position="306"/>
        <end position="365"/>
    </location>
</feature>
<dbReference type="KEGG" id="phet:94287078"/>
<comment type="caution">
    <text evidence="7">The sequence shown here is derived from an EMBL/GenBank/DDBJ whole genome shotgun (WGS) entry which is preliminary data.</text>
</comment>
<dbReference type="GO" id="GO:0060285">
    <property type="term" value="P:cilium-dependent cell motility"/>
    <property type="evidence" value="ECO:0007669"/>
    <property type="project" value="TreeGrafter"/>
</dbReference>
<evidence type="ECO:0000256" key="3">
    <source>
        <dbReference type="SAM" id="Coils"/>
    </source>
</evidence>
<dbReference type="PANTHER" id="PTHR21625:SF1">
    <property type="entry name" value="DYNEIN REGULATORY COMPLEX PROTEIN 1"/>
    <property type="match status" value="1"/>
</dbReference>
<dbReference type="PANTHER" id="PTHR21625">
    <property type="entry name" value="NYD-SP28 PROTEIN"/>
    <property type="match status" value="1"/>
</dbReference>
<evidence type="ECO:0008006" key="9">
    <source>
        <dbReference type="Google" id="ProtNLM"/>
    </source>
</evidence>
<protein>
    <recommendedName>
        <fullName evidence="9">Dynein regulatory complex protein 1</fullName>
    </recommendedName>
</protein>
<accession>A0A836HUG7</accession>
<evidence type="ECO:0000256" key="1">
    <source>
        <dbReference type="ARBA" id="ARBA00009688"/>
    </source>
</evidence>
<dbReference type="GeneID" id="94287078"/>
<dbReference type="InterPro" id="IPR039750">
    <property type="entry name" value="DRC1/DRC2"/>
</dbReference>
<dbReference type="Proteomes" id="UP000674318">
    <property type="component" value="Unassembled WGS sequence"/>
</dbReference>
<feature type="coiled-coil region" evidence="3">
    <location>
        <begin position="140"/>
        <end position="167"/>
    </location>
</feature>
<reference evidence="7 8" key="1">
    <citation type="submission" date="2021-02" db="EMBL/GenBank/DDBJ databases">
        <title>Porcisia hertigi Genome sequencing and assembly.</title>
        <authorList>
            <person name="Almutairi H."/>
            <person name="Gatherer D."/>
        </authorList>
    </citation>
    <scope>NUCLEOTIDE SEQUENCE [LARGE SCALE GENOMIC DNA]</scope>
    <source>
        <strain evidence="7 8">C119</strain>
    </source>
</reference>
<dbReference type="Pfam" id="PF14775">
    <property type="entry name" value="NYD-SP28_assoc"/>
    <property type="match status" value="1"/>
</dbReference>
<dbReference type="RefSeq" id="XP_067753158.1">
    <property type="nucleotide sequence ID" value="XM_067897001.1"/>
</dbReference>
<organism evidence="7 8">
    <name type="scientific">Porcisia hertigi</name>
    <dbReference type="NCBI Taxonomy" id="2761500"/>
    <lineage>
        <taxon>Eukaryota</taxon>
        <taxon>Discoba</taxon>
        <taxon>Euglenozoa</taxon>
        <taxon>Kinetoplastea</taxon>
        <taxon>Metakinetoplastina</taxon>
        <taxon>Trypanosomatida</taxon>
        <taxon>Trypanosomatidae</taxon>
        <taxon>Leishmaniinae</taxon>
        <taxon>Porcisia</taxon>
    </lineage>
</organism>
<evidence type="ECO:0000259" key="6">
    <source>
        <dbReference type="Pfam" id="PF14775"/>
    </source>
</evidence>
<evidence type="ECO:0000259" key="5">
    <source>
        <dbReference type="Pfam" id="PF14772"/>
    </source>
</evidence>
<evidence type="ECO:0000313" key="7">
    <source>
        <dbReference type="EMBL" id="KAG5490830.1"/>
    </source>
</evidence>
<feature type="domain" description="Dynein regulatory complex protein 1 C-terminal" evidence="6">
    <location>
        <begin position="563"/>
        <end position="622"/>
    </location>
</feature>
<feature type="coiled-coil region" evidence="3">
    <location>
        <begin position="239"/>
        <end position="280"/>
    </location>
</feature>
<dbReference type="InterPro" id="IPR029440">
    <property type="entry name" value="DRC1_C"/>
</dbReference>
<dbReference type="AlphaFoldDB" id="A0A836HUG7"/>
<dbReference type="InterPro" id="IPR039505">
    <property type="entry name" value="DRC1/2_N"/>
</dbReference>
<feature type="region of interest" description="Disordered" evidence="4">
    <location>
        <begin position="532"/>
        <end position="552"/>
    </location>
</feature>
<evidence type="ECO:0000256" key="4">
    <source>
        <dbReference type="SAM" id="MobiDB-lite"/>
    </source>
</evidence>
<gene>
    <name evidence="7" type="ORF">JKF63_00952</name>
</gene>
<sequence>MADASLPPEERIEAQRKRIQNKLHACDGSNESADGLTKETSSRSAAEQKTLDTRYQMSMLHHANIDAATKILVSAEVAESERRQHAQDVEQKFVQTQESSGADAQHGALLLQFEALYRMGVPHELHTALTEQRKECAALVDVKEKLISELREQLHQREEEYVGLLKKNKEKVNQLVETMRASTEDYLHQYTTKLQDIESTYEAERKAYLDKCAEEVKELVKTRRTKEIEYRKHREQKIVEAQEQLAERYESSYEDFNEVKRGHQSDVHALREELEKAKADYLLNGERLTYNLQVLRERVKENRSAQAQYKKKITRLQETLATLLARYQDADKRFQRANNELTKQLHRLNQQYTDTQDKFAKFEKKDKVKYHQLWKLHHDKCQSLAQECLQADRLVYEELLRMPWQPPALRYWPREEMEVEAQRDEIDEQPQEAPEVEMSEAAQMLFSILKSQARFLVDSNVRDAIQSIRGTTEEQADVEGILTTLGLNRTSDVKDMLEYFLVENEDETVALINPQEALSALDTYLRHRAKEEMKTTSTTGPTVEQKHADEVHNAEKRRLAEKEYWRNMAQTVPKDHLAVWEALEDGLSQYLSQLQQRKQLIRDTDTIRAQNNELKGLIRQYMGSSINYELYATPRLVTEAMIDSSRKS</sequence>
<comment type="similarity">
    <text evidence="1">Belongs to the DRC1 family.</text>
</comment>
<name>A0A836HUG7_9TRYP</name>
<dbReference type="OrthoDB" id="10260459at2759"/>
<proteinExistence type="inferred from homology"/>
<dbReference type="GO" id="GO:0003352">
    <property type="term" value="P:regulation of cilium movement"/>
    <property type="evidence" value="ECO:0007669"/>
    <property type="project" value="TreeGrafter"/>
</dbReference>
<dbReference type="GO" id="GO:0005858">
    <property type="term" value="C:axonemal dynein complex"/>
    <property type="evidence" value="ECO:0007669"/>
    <property type="project" value="InterPro"/>
</dbReference>
<evidence type="ECO:0000313" key="8">
    <source>
        <dbReference type="Proteomes" id="UP000674318"/>
    </source>
</evidence>